<feature type="transmembrane region" description="Helical" evidence="4">
    <location>
        <begin position="12"/>
        <end position="32"/>
    </location>
</feature>
<evidence type="ECO:0000313" key="6">
    <source>
        <dbReference type="Proteomes" id="UP000218439"/>
    </source>
</evidence>
<keyword evidence="4" id="KW-1133">Transmembrane helix</keyword>
<evidence type="ECO:0000256" key="1">
    <source>
        <dbReference type="ARBA" id="ARBA00005233"/>
    </source>
</evidence>
<proteinExistence type="inferred from homology"/>
<dbReference type="RefSeq" id="WP_095552386.1">
    <property type="nucleotide sequence ID" value="NZ_NSJE01000018.1"/>
</dbReference>
<dbReference type="PANTHER" id="PTHR30093:SF34">
    <property type="entry name" value="PREPILIN PEPTIDASE-DEPENDENT PROTEIN D"/>
    <property type="match status" value="1"/>
</dbReference>
<name>A0A2A2AWL6_9BURK</name>
<dbReference type="AlphaFoldDB" id="A0A2A2AWL6"/>
<dbReference type="InterPro" id="IPR001082">
    <property type="entry name" value="Pilin"/>
</dbReference>
<dbReference type="GO" id="GO:0009289">
    <property type="term" value="C:pilus"/>
    <property type="evidence" value="ECO:0007669"/>
    <property type="project" value="InterPro"/>
</dbReference>
<dbReference type="EMBL" id="NSJE01000018">
    <property type="protein sequence ID" value="PAT42131.1"/>
    <property type="molecule type" value="Genomic_DNA"/>
</dbReference>
<dbReference type="Pfam" id="PF07963">
    <property type="entry name" value="N_methyl"/>
    <property type="match status" value="1"/>
</dbReference>
<keyword evidence="4" id="KW-0472">Membrane</keyword>
<evidence type="ECO:0000313" key="5">
    <source>
        <dbReference type="EMBL" id="PAT42131.1"/>
    </source>
</evidence>
<comment type="caution">
    <text evidence="5">The sequence shown here is derived from an EMBL/GenBank/DDBJ whole genome shotgun (WGS) entry which is preliminary data.</text>
</comment>
<accession>A0A2A2AWL6</accession>
<dbReference type="GO" id="GO:0007155">
    <property type="term" value="P:cell adhesion"/>
    <property type="evidence" value="ECO:0007669"/>
    <property type="project" value="InterPro"/>
</dbReference>
<keyword evidence="4" id="KW-0812">Transmembrane</keyword>
<dbReference type="InterPro" id="IPR012902">
    <property type="entry name" value="N_methyl_site"/>
</dbReference>
<comment type="similarity">
    <text evidence="1 3">Belongs to the N-Me-Phe pilin family.</text>
</comment>
<dbReference type="PROSITE" id="PS00409">
    <property type="entry name" value="PROKAR_NTER_METHYL"/>
    <property type="match status" value="1"/>
</dbReference>
<dbReference type="InterPro" id="IPR045584">
    <property type="entry name" value="Pilin-like"/>
</dbReference>
<keyword evidence="3" id="KW-0281">Fimbrium</keyword>
<dbReference type="PANTHER" id="PTHR30093">
    <property type="entry name" value="GENERAL SECRETION PATHWAY PROTEIN G"/>
    <property type="match status" value="1"/>
</dbReference>
<dbReference type="Pfam" id="PF00114">
    <property type="entry name" value="Pilin"/>
    <property type="match status" value="1"/>
</dbReference>
<evidence type="ECO:0000256" key="4">
    <source>
        <dbReference type="SAM" id="Phobius"/>
    </source>
</evidence>
<dbReference type="NCBIfam" id="TIGR02532">
    <property type="entry name" value="IV_pilin_GFxxxE"/>
    <property type="match status" value="1"/>
</dbReference>
<dbReference type="Proteomes" id="UP000218439">
    <property type="component" value="Unassembled WGS sequence"/>
</dbReference>
<organism evidence="5 6">
    <name type="scientific">Vandammella animalimorsus</name>
    <dbReference type="NCBI Taxonomy" id="2029117"/>
    <lineage>
        <taxon>Bacteria</taxon>
        <taxon>Pseudomonadati</taxon>
        <taxon>Pseudomonadota</taxon>
        <taxon>Betaproteobacteria</taxon>
        <taxon>Burkholderiales</taxon>
        <taxon>Comamonadaceae</taxon>
        <taxon>Vandammella</taxon>
    </lineage>
</organism>
<evidence type="ECO:0000256" key="3">
    <source>
        <dbReference type="RuleBase" id="RU000389"/>
    </source>
</evidence>
<gene>
    <name evidence="5" type="ORF">CK621_10670</name>
</gene>
<dbReference type="Gene3D" id="3.30.700.10">
    <property type="entry name" value="Glycoprotein, Type 4 Pilin"/>
    <property type="match status" value="1"/>
</dbReference>
<evidence type="ECO:0000256" key="2">
    <source>
        <dbReference type="ARBA" id="ARBA00022481"/>
    </source>
</evidence>
<sequence length="178" mass="17470">MKASLQKGFTLIELMIVVAIIGILAAIALPAYQDYVVRSRVSEALTAASAAKISVQDHLAGGNPRALATGYATGYTCIGAGACNSTLAPTPATANVASADIDPATGIITVTTTANAGAGTLTFTPNAPAGTALPGGLAAFTPPGGPTEWRCGAAGAVSTFAGFAAGSLPARYAPSECK</sequence>
<keyword evidence="2" id="KW-0488">Methylation</keyword>
<dbReference type="SUPFAM" id="SSF54523">
    <property type="entry name" value="Pili subunits"/>
    <property type="match status" value="1"/>
</dbReference>
<reference evidence="5 6" key="1">
    <citation type="submission" date="2017-08" db="EMBL/GenBank/DDBJ databases">
        <title>WGS of Clinical strains of the CDC Group NO-1 linked to zoonotic infections in humans.</title>
        <authorList>
            <person name="Bernier A.-M."/>
            <person name="Bernard K."/>
        </authorList>
    </citation>
    <scope>NUCLEOTIDE SEQUENCE [LARGE SCALE GENOMIC DNA]</scope>
    <source>
        <strain evidence="5 6">NML120219</strain>
    </source>
</reference>
<protein>
    <submittedName>
        <fullName evidence="5">Pilin</fullName>
    </submittedName>
</protein>